<evidence type="ECO:0000256" key="6">
    <source>
        <dbReference type="SAM" id="Phobius"/>
    </source>
</evidence>
<evidence type="ECO:0000313" key="8">
    <source>
        <dbReference type="Proteomes" id="UP000199527"/>
    </source>
</evidence>
<evidence type="ECO:0000256" key="2">
    <source>
        <dbReference type="ARBA" id="ARBA00008564"/>
    </source>
</evidence>
<evidence type="ECO:0000256" key="3">
    <source>
        <dbReference type="ARBA" id="ARBA00022692"/>
    </source>
</evidence>
<protein>
    <submittedName>
        <fullName evidence="7">Energy-coupling factor transport system permease protein</fullName>
    </submittedName>
</protein>
<comment type="subcellular location">
    <subcellularLocation>
        <location evidence="1">Membrane</location>
        <topology evidence="1">Multi-pass membrane protein</topology>
    </subcellularLocation>
</comment>
<dbReference type="AlphaFoldDB" id="A0A1G8JZ80"/>
<organism evidence="7 8">
    <name type="scientific">Ferrimonas sediminum</name>
    <dbReference type="NCBI Taxonomy" id="718193"/>
    <lineage>
        <taxon>Bacteria</taxon>
        <taxon>Pseudomonadati</taxon>
        <taxon>Pseudomonadota</taxon>
        <taxon>Gammaproteobacteria</taxon>
        <taxon>Alteromonadales</taxon>
        <taxon>Ferrimonadaceae</taxon>
        <taxon>Ferrimonas</taxon>
    </lineage>
</organism>
<proteinExistence type="inferred from homology"/>
<evidence type="ECO:0000313" key="7">
    <source>
        <dbReference type="EMBL" id="SDI36484.1"/>
    </source>
</evidence>
<feature type="transmembrane region" description="Helical" evidence="6">
    <location>
        <begin position="54"/>
        <end position="72"/>
    </location>
</feature>
<dbReference type="InterPro" id="IPR003339">
    <property type="entry name" value="ABC/ECF_trnsptr_transmembrane"/>
</dbReference>
<gene>
    <name evidence="7" type="ORF">SAMN04488540_101202</name>
</gene>
<dbReference type="Pfam" id="PF02361">
    <property type="entry name" value="CbiQ"/>
    <property type="match status" value="1"/>
</dbReference>
<sequence length="208" mass="22907">MGVSTRSRTRFKLALVPALATAALLLPPWALAPLALLNLGLLLGQPQGVKALSQLSRLVVVQLLLILSLYLIRFGPDSWPDALLLCLRMTLMLVPGLWFFLSTPGHHTLAAIRGWMSDRNALILGASLSQIPLIADEAKELYLLQRLRGAPISSGDLWRPAAWKALATQVLLPLLIRLIRLSQLQATALQARGYCDDNPRPMTHYPEE</sequence>
<evidence type="ECO:0000256" key="1">
    <source>
        <dbReference type="ARBA" id="ARBA00004141"/>
    </source>
</evidence>
<dbReference type="Proteomes" id="UP000199527">
    <property type="component" value="Unassembled WGS sequence"/>
</dbReference>
<reference evidence="8" key="1">
    <citation type="submission" date="2016-10" db="EMBL/GenBank/DDBJ databases">
        <authorList>
            <person name="Varghese N."/>
            <person name="Submissions S."/>
        </authorList>
    </citation>
    <scope>NUCLEOTIDE SEQUENCE [LARGE SCALE GENOMIC DNA]</scope>
    <source>
        <strain evidence="8">DSM 23317</strain>
    </source>
</reference>
<accession>A0A1G8JZ80</accession>
<dbReference type="GO" id="GO:0005886">
    <property type="term" value="C:plasma membrane"/>
    <property type="evidence" value="ECO:0007669"/>
    <property type="project" value="UniProtKB-ARBA"/>
</dbReference>
<keyword evidence="3 6" id="KW-0812">Transmembrane</keyword>
<keyword evidence="4 6" id="KW-1133">Transmembrane helix</keyword>
<comment type="similarity">
    <text evidence="2">Belongs to the CbiQ family.</text>
</comment>
<feature type="transmembrane region" description="Helical" evidence="6">
    <location>
        <begin position="84"/>
        <end position="101"/>
    </location>
</feature>
<keyword evidence="5 6" id="KW-0472">Membrane</keyword>
<name>A0A1G8JZ80_9GAMM</name>
<dbReference type="CDD" id="cd16914">
    <property type="entry name" value="EcfT"/>
    <property type="match status" value="1"/>
</dbReference>
<dbReference type="OrthoDB" id="6263875at2"/>
<evidence type="ECO:0000256" key="5">
    <source>
        <dbReference type="ARBA" id="ARBA00023136"/>
    </source>
</evidence>
<evidence type="ECO:0000256" key="4">
    <source>
        <dbReference type="ARBA" id="ARBA00022989"/>
    </source>
</evidence>
<dbReference type="EMBL" id="FNEM01000001">
    <property type="protein sequence ID" value="SDI36484.1"/>
    <property type="molecule type" value="Genomic_DNA"/>
</dbReference>
<dbReference type="RefSeq" id="WP_090360498.1">
    <property type="nucleotide sequence ID" value="NZ_FNEM01000001.1"/>
</dbReference>
<keyword evidence="8" id="KW-1185">Reference proteome</keyword>